<dbReference type="EMBL" id="MU002181">
    <property type="protein sequence ID" value="KAF2788849.1"/>
    <property type="molecule type" value="Genomic_DNA"/>
</dbReference>
<name>A0A6A6WXM7_9PLEO</name>
<dbReference type="Proteomes" id="UP000799757">
    <property type="component" value="Unassembled WGS sequence"/>
</dbReference>
<gene>
    <name evidence="2" type="ORF">K505DRAFT_341732</name>
</gene>
<sequence>MDGTAGLLAATQRRDVGDALARLGGRLTSAPKAGHDALRGTPPAKPSGTTRLALCALPLAASAIGECPFVASVSVSLPGVPALAPPIAYRHPTMPAARCTSVLAAASSITAGLSLASAICFSVAPPSLTAGDLTPTRQKAGKHRPVQGQLHTRQVAQRPGAVSRVQSPP</sequence>
<dbReference type="AlphaFoldDB" id="A0A6A6WXM7"/>
<feature type="region of interest" description="Disordered" evidence="1">
    <location>
        <begin position="132"/>
        <end position="169"/>
    </location>
</feature>
<organism evidence="2 3">
    <name type="scientific">Melanomma pulvis-pyrius CBS 109.77</name>
    <dbReference type="NCBI Taxonomy" id="1314802"/>
    <lineage>
        <taxon>Eukaryota</taxon>
        <taxon>Fungi</taxon>
        <taxon>Dikarya</taxon>
        <taxon>Ascomycota</taxon>
        <taxon>Pezizomycotina</taxon>
        <taxon>Dothideomycetes</taxon>
        <taxon>Pleosporomycetidae</taxon>
        <taxon>Pleosporales</taxon>
        <taxon>Melanommataceae</taxon>
        <taxon>Melanomma</taxon>
    </lineage>
</organism>
<keyword evidence="3" id="KW-1185">Reference proteome</keyword>
<evidence type="ECO:0000313" key="3">
    <source>
        <dbReference type="Proteomes" id="UP000799757"/>
    </source>
</evidence>
<evidence type="ECO:0000256" key="1">
    <source>
        <dbReference type="SAM" id="MobiDB-lite"/>
    </source>
</evidence>
<protein>
    <submittedName>
        <fullName evidence="2">Uncharacterized protein</fullName>
    </submittedName>
</protein>
<evidence type="ECO:0000313" key="2">
    <source>
        <dbReference type="EMBL" id="KAF2788849.1"/>
    </source>
</evidence>
<accession>A0A6A6WXM7</accession>
<reference evidence="2" key="1">
    <citation type="journal article" date="2020" name="Stud. Mycol.">
        <title>101 Dothideomycetes genomes: a test case for predicting lifestyles and emergence of pathogens.</title>
        <authorList>
            <person name="Haridas S."/>
            <person name="Albert R."/>
            <person name="Binder M."/>
            <person name="Bloem J."/>
            <person name="Labutti K."/>
            <person name="Salamov A."/>
            <person name="Andreopoulos B."/>
            <person name="Baker S."/>
            <person name="Barry K."/>
            <person name="Bills G."/>
            <person name="Bluhm B."/>
            <person name="Cannon C."/>
            <person name="Castanera R."/>
            <person name="Culley D."/>
            <person name="Daum C."/>
            <person name="Ezra D."/>
            <person name="Gonzalez J."/>
            <person name="Henrissat B."/>
            <person name="Kuo A."/>
            <person name="Liang C."/>
            <person name="Lipzen A."/>
            <person name="Lutzoni F."/>
            <person name="Magnuson J."/>
            <person name="Mondo S."/>
            <person name="Nolan M."/>
            <person name="Ohm R."/>
            <person name="Pangilinan J."/>
            <person name="Park H.-J."/>
            <person name="Ramirez L."/>
            <person name="Alfaro M."/>
            <person name="Sun H."/>
            <person name="Tritt A."/>
            <person name="Yoshinaga Y."/>
            <person name="Zwiers L.-H."/>
            <person name="Turgeon B."/>
            <person name="Goodwin S."/>
            <person name="Spatafora J."/>
            <person name="Crous P."/>
            <person name="Grigoriev I."/>
        </authorList>
    </citation>
    <scope>NUCLEOTIDE SEQUENCE</scope>
    <source>
        <strain evidence="2">CBS 109.77</strain>
    </source>
</reference>
<proteinExistence type="predicted"/>